<evidence type="ECO:0000256" key="8">
    <source>
        <dbReference type="RuleBase" id="RU000461"/>
    </source>
</evidence>
<comment type="caution">
    <text evidence="10">The sequence shown here is derived from an EMBL/GenBank/DDBJ whole genome shotgun (WGS) entry which is preliminary data.</text>
</comment>
<comment type="similarity">
    <text evidence="2 8">Belongs to the cytochrome P450 family.</text>
</comment>
<dbReference type="InterPro" id="IPR002401">
    <property type="entry name" value="Cyt_P450_E_grp-I"/>
</dbReference>
<dbReference type="FunFam" id="1.10.630.10:FF:000036">
    <property type="entry name" value="CYtochrome P450 family"/>
    <property type="match status" value="1"/>
</dbReference>
<dbReference type="PROSITE" id="PS00086">
    <property type="entry name" value="CYTOCHROME_P450"/>
    <property type="match status" value="1"/>
</dbReference>
<dbReference type="CDD" id="cd20617">
    <property type="entry name" value="CYP1_2-like"/>
    <property type="match status" value="1"/>
</dbReference>
<dbReference type="Proteomes" id="UP001432322">
    <property type="component" value="Unassembled WGS sequence"/>
</dbReference>
<reference evidence="10" key="1">
    <citation type="submission" date="2023-10" db="EMBL/GenBank/DDBJ databases">
        <title>Genome assembly of Pristionchus species.</title>
        <authorList>
            <person name="Yoshida K."/>
            <person name="Sommer R.J."/>
        </authorList>
    </citation>
    <scope>NUCLEOTIDE SEQUENCE</scope>
    <source>
        <strain evidence="10">RS5133</strain>
    </source>
</reference>
<dbReference type="Gene3D" id="1.10.630.10">
    <property type="entry name" value="Cytochrome P450"/>
    <property type="match status" value="1"/>
</dbReference>
<dbReference type="Pfam" id="PF00067">
    <property type="entry name" value="p450"/>
    <property type="match status" value="1"/>
</dbReference>
<organism evidence="10 11">
    <name type="scientific">Pristionchus fissidentatus</name>
    <dbReference type="NCBI Taxonomy" id="1538716"/>
    <lineage>
        <taxon>Eukaryota</taxon>
        <taxon>Metazoa</taxon>
        <taxon>Ecdysozoa</taxon>
        <taxon>Nematoda</taxon>
        <taxon>Chromadorea</taxon>
        <taxon>Rhabditida</taxon>
        <taxon>Rhabditina</taxon>
        <taxon>Diplogasteromorpha</taxon>
        <taxon>Diplogasteroidea</taxon>
        <taxon>Neodiplogasteridae</taxon>
        <taxon>Pristionchus</taxon>
    </lineage>
</organism>
<keyword evidence="5 7" id="KW-0408">Iron</keyword>
<keyword evidence="4 8" id="KW-0560">Oxidoreductase</keyword>
<evidence type="ECO:0000313" key="10">
    <source>
        <dbReference type="EMBL" id="GMT22718.1"/>
    </source>
</evidence>
<dbReference type="EMBL" id="BTSY01000004">
    <property type="protein sequence ID" value="GMT22718.1"/>
    <property type="molecule type" value="Genomic_DNA"/>
</dbReference>
<dbReference type="SUPFAM" id="SSF48264">
    <property type="entry name" value="Cytochrome P450"/>
    <property type="match status" value="1"/>
</dbReference>
<evidence type="ECO:0000256" key="5">
    <source>
        <dbReference type="ARBA" id="ARBA00023004"/>
    </source>
</evidence>
<evidence type="ECO:0000256" key="4">
    <source>
        <dbReference type="ARBA" id="ARBA00023002"/>
    </source>
</evidence>
<evidence type="ECO:0000256" key="9">
    <source>
        <dbReference type="SAM" id="Phobius"/>
    </source>
</evidence>
<comment type="cofactor">
    <cofactor evidence="1 7">
        <name>heme</name>
        <dbReference type="ChEBI" id="CHEBI:30413"/>
    </cofactor>
</comment>
<keyword evidence="6 8" id="KW-0503">Monooxygenase</keyword>
<feature type="transmembrane region" description="Helical" evidence="9">
    <location>
        <begin position="216"/>
        <end position="237"/>
    </location>
</feature>
<proteinExistence type="inferred from homology"/>
<evidence type="ECO:0008006" key="12">
    <source>
        <dbReference type="Google" id="ProtNLM"/>
    </source>
</evidence>
<keyword evidence="11" id="KW-1185">Reference proteome</keyword>
<dbReference type="PRINTS" id="PR00385">
    <property type="entry name" value="P450"/>
</dbReference>
<dbReference type="GO" id="GO:0016705">
    <property type="term" value="F:oxidoreductase activity, acting on paired donors, with incorporation or reduction of molecular oxygen"/>
    <property type="evidence" value="ECO:0007669"/>
    <property type="project" value="InterPro"/>
</dbReference>
<evidence type="ECO:0000256" key="1">
    <source>
        <dbReference type="ARBA" id="ARBA00001971"/>
    </source>
</evidence>
<protein>
    <recommendedName>
        <fullName evidence="12">Cytochrome P450</fullName>
    </recommendedName>
</protein>
<gene>
    <name evidence="10" type="ORF">PFISCL1PPCAC_14015</name>
</gene>
<dbReference type="PANTHER" id="PTHR24284:SF1">
    <property type="entry name" value="CYTOCHROME P450 FAMILY"/>
    <property type="match status" value="1"/>
</dbReference>
<feature type="binding site" description="axial binding residue" evidence="7">
    <location>
        <position position="441"/>
    </location>
    <ligand>
        <name>heme</name>
        <dbReference type="ChEBI" id="CHEBI:30413"/>
    </ligand>
    <ligandPart>
        <name>Fe</name>
        <dbReference type="ChEBI" id="CHEBI:18248"/>
    </ligandPart>
</feature>
<dbReference type="InterPro" id="IPR036396">
    <property type="entry name" value="Cyt_P450_sf"/>
</dbReference>
<dbReference type="PRINTS" id="PR00463">
    <property type="entry name" value="EP450I"/>
</dbReference>
<sequence>MSGLLLLGVAPFVLAYALYRYHQFTGRYPKGPRPMPFIGNILEFDSKEIHKILDRVGKKQQGIYTLFLPMPFVQITDFAILKEAFVDNGDGFTGRMTSKILQEAISFAPNSGVIFSTGDNWKEQRRAAISILRDLGMGKNVMEELVITSMDEYVQYLRMIEDKANVDMRWPIQVMVSNIINEILFGYRYAYDDCKPLIEYVDAFNDMQKHMDNSTIMTLAITFPFLTKLPIIGWYTFGRIQREARKINQYIIDNVHRSLRDQVEGEEATCFVQAYHRKIGQVPYLDETNLFANCADFFLAGQETVTAILRWALLIFAKHQDAQEKLRQEVRAAVGADNVPTMADQAKMPYSRACVLELYRFANVLALNMIHVTTRDVEIRGLPIPEGTWVHGDIHYIMMNDPVFEKPDEFRPERYIALDGVTMRKELVDKTIPFSVGKRSCAGEGLARVELFIGLTATFQNYKFSPRFGEEIDLEPIPGPVLLPKPHNLCMEPI</sequence>
<dbReference type="AlphaFoldDB" id="A0AAV5VWH7"/>
<dbReference type="InterPro" id="IPR001128">
    <property type="entry name" value="Cyt_P450"/>
</dbReference>
<keyword evidence="3 7" id="KW-0479">Metal-binding</keyword>
<evidence type="ECO:0000256" key="6">
    <source>
        <dbReference type="ARBA" id="ARBA00023033"/>
    </source>
</evidence>
<keyword evidence="9" id="KW-0472">Membrane</keyword>
<accession>A0AAV5VWH7</accession>
<dbReference type="PANTHER" id="PTHR24284">
    <property type="entry name" value="CYTOCHROME P450 FAMILY"/>
    <property type="match status" value="1"/>
</dbReference>
<keyword evidence="9" id="KW-1133">Transmembrane helix</keyword>
<dbReference type="GO" id="GO:0004497">
    <property type="term" value="F:monooxygenase activity"/>
    <property type="evidence" value="ECO:0007669"/>
    <property type="project" value="UniProtKB-KW"/>
</dbReference>
<evidence type="ECO:0000256" key="2">
    <source>
        <dbReference type="ARBA" id="ARBA00010617"/>
    </source>
</evidence>
<dbReference type="GO" id="GO:0020037">
    <property type="term" value="F:heme binding"/>
    <property type="evidence" value="ECO:0007669"/>
    <property type="project" value="InterPro"/>
</dbReference>
<dbReference type="GO" id="GO:0005506">
    <property type="term" value="F:iron ion binding"/>
    <property type="evidence" value="ECO:0007669"/>
    <property type="project" value="InterPro"/>
</dbReference>
<evidence type="ECO:0000256" key="7">
    <source>
        <dbReference type="PIRSR" id="PIRSR602401-1"/>
    </source>
</evidence>
<evidence type="ECO:0000256" key="3">
    <source>
        <dbReference type="ARBA" id="ARBA00022723"/>
    </source>
</evidence>
<keyword evidence="7 8" id="KW-0349">Heme</keyword>
<name>A0AAV5VWH7_9BILA</name>
<keyword evidence="9" id="KW-0812">Transmembrane</keyword>
<dbReference type="InterPro" id="IPR017972">
    <property type="entry name" value="Cyt_P450_CS"/>
</dbReference>
<evidence type="ECO:0000313" key="11">
    <source>
        <dbReference type="Proteomes" id="UP001432322"/>
    </source>
</evidence>